<name>A0A2P2NM14_RHIMU</name>
<protein>
    <submittedName>
        <fullName evidence="1">Uncharacterized protein</fullName>
    </submittedName>
</protein>
<reference evidence="1" key="1">
    <citation type="submission" date="2018-02" db="EMBL/GenBank/DDBJ databases">
        <title>Rhizophora mucronata_Transcriptome.</title>
        <authorList>
            <person name="Meera S.P."/>
            <person name="Sreeshan A."/>
            <person name="Augustine A."/>
        </authorList>
    </citation>
    <scope>NUCLEOTIDE SEQUENCE</scope>
    <source>
        <tissue evidence="1">Leaf</tissue>
    </source>
</reference>
<proteinExistence type="predicted"/>
<sequence length="59" mass="6684">MPNHSCKTPKWTIPSWLLPERTSPMIIKYMIKQPRLVIITHICTAEDHSGPNASLMTPA</sequence>
<evidence type="ECO:0000313" key="1">
    <source>
        <dbReference type="EMBL" id="MBX43516.1"/>
    </source>
</evidence>
<accession>A0A2P2NM14</accession>
<dbReference type="EMBL" id="GGEC01063032">
    <property type="protein sequence ID" value="MBX43516.1"/>
    <property type="molecule type" value="Transcribed_RNA"/>
</dbReference>
<dbReference type="AlphaFoldDB" id="A0A2P2NM14"/>
<organism evidence="1">
    <name type="scientific">Rhizophora mucronata</name>
    <name type="common">Asiatic mangrove</name>
    <dbReference type="NCBI Taxonomy" id="61149"/>
    <lineage>
        <taxon>Eukaryota</taxon>
        <taxon>Viridiplantae</taxon>
        <taxon>Streptophyta</taxon>
        <taxon>Embryophyta</taxon>
        <taxon>Tracheophyta</taxon>
        <taxon>Spermatophyta</taxon>
        <taxon>Magnoliopsida</taxon>
        <taxon>eudicotyledons</taxon>
        <taxon>Gunneridae</taxon>
        <taxon>Pentapetalae</taxon>
        <taxon>rosids</taxon>
        <taxon>fabids</taxon>
        <taxon>Malpighiales</taxon>
        <taxon>Rhizophoraceae</taxon>
        <taxon>Rhizophora</taxon>
    </lineage>
</organism>